<keyword evidence="5" id="KW-1185">Reference proteome</keyword>
<evidence type="ECO:0000313" key="4">
    <source>
        <dbReference type="Proteomes" id="UP000520770"/>
    </source>
</evidence>
<dbReference type="EMBL" id="JACIGW010000001">
    <property type="protein sequence ID" value="MBB4347462.1"/>
    <property type="molecule type" value="Genomic_DNA"/>
</dbReference>
<accession>A0A7W6X9U7</accession>
<protein>
    <submittedName>
        <fullName evidence="2">Uncharacterized protein</fullName>
    </submittedName>
</protein>
<evidence type="ECO:0000313" key="3">
    <source>
        <dbReference type="EMBL" id="MBB4444830.1"/>
    </source>
</evidence>
<comment type="caution">
    <text evidence="2">The sequence shown here is derived from an EMBL/GenBank/DDBJ whole genome shotgun (WGS) entry which is preliminary data.</text>
</comment>
<dbReference type="Proteomes" id="UP000524535">
    <property type="component" value="Unassembled WGS sequence"/>
</dbReference>
<sequence length="163" mass="19074">MRFFTSEWARGEDHDHDPVAQYQRFLDTLDPASPVHQFVMSVNLNDAILDRAVYDSVQKSLQLFLITGDLQVGYWSTEINYVDAEINGRKVLSNALDDRRSEILYDEFSVEGNGFLHQFLLVQKTRRKTKDQEFGIRFSSFSYRQRSINERAVTTLENVSVWR</sequence>
<evidence type="ECO:0000313" key="6">
    <source>
        <dbReference type="Proteomes" id="UP000576087"/>
    </source>
</evidence>
<proteinExistence type="predicted"/>
<evidence type="ECO:0000313" key="2">
    <source>
        <dbReference type="EMBL" id="MBB4410143.1"/>
    </source>
</evidence>
<dbReference type="EMBL" id="JACIHM010000001">
    <property type="protein sequence ID" value="MBB4444830.1"/>
    <property type="molecule type" value="Genomic_DNA"/>
</dbReference>
<dbReference type="Proteomes" id="UP000576087">
    <property type="component" value="Unassembled WGS sequence"/>
</dbReference>
<evidence type="ECO:0000313" key="5">
    <source>
        <dbReference type="Proteomes" id="UP000524535"/>
    </source>
</evidence>
<dbReference type="RefSeq" id="WP_183821554.1">
    <property type="nucleotide sequence ID" value="NZ_JACIGW010000001.1"/>
</dbReference>
<dbReference type="AlphaFoldDB" id="A0A7W6X9U7"/>
<evidence type="ECO:0000313" key="1">
    <source>
        <dbReference type="EMBL" id="MBB4347462.1"/>
    </source>
</evidence>
<name>A0A7W6X9U7_9HYPH</name>
<reference evidence="4 5" key="1">
    <citation type="submission" date="2020-08" db="EMBL/GenBank/DDBJ databases">
        <title>Genomic Encyclopedia of Type Strains, Phase IV (KMG-V): Genome sequencing to study the core and pangenomes of soil and plant-associated prokaryotes.</title>
        <authorList>
            <person name="Whitman W."/>
        </authorList>
    </citation>
    <scope>NUCLEOTIDE SEQUENCE [LARGE SCALE GENOMIC DNA]</scope>
    <source>
        <strain evidence="2 5">SEMIA 444</strain>
        <strain evidence="1 4">SEMIA 448</strain>
        <strain evidence="3 6">SEMIA 452</strain>
    </source>
</reference>
<gene>
    <name evidence="2" type="ORF">GGE31_000614</name>
    <name evidence="1" type="ORF">GGE33_001170</name>
    <name evidence="3" type="ORF">GGE35_000612</name>
</gene>
<organism evidence="2 5">
    <name type="scientific">Aliirhizobium cellulosilyticum</name>
    <dbReference type="NCBI Taxonomy" id="393664"/>
    <lineage>
        <taxon>Bacteria</taxon>
        <taxon>Pseudomonadati</taxon>
        <taxon>Pseudomonadota</taxon>
        <taxon>Alphaproteobacteria</taxon>
        <taxon>Hyphomicrobiales</taxon>
        <taxon>Rhizobiaceae</taxon>
        <taxon>Aliirhizobium</taxon>
    </lineage>
</organism>
<dbReference type="Proteomes" id="UP000520770">
    <property type="component" value="Unassembled WGS sequence"/>
</dbReference>
<dbReference type="EMBL" id="JACIGY010000001">
    <property type="protein sequence ID" value="MBB4410143.1"/>
    <property type="molecule type" value="Genomic_DNA"/>
</dbReference>